<comment type="subcellular location">
    <subcellularLocation>
        <location evidence="2">Cytoplasm</location>
    </subcellularLocation>
    <subcellularLocation>
        <location evidence="1">Endomembrane system</location>
        <topology evidence="1">Peripheral membrane protein</topology>
    </subcellularLocation>
</comment>
<feature type="domain" description="GRIP" evidence="8">
    <location>
        <begin position="684"/>
        <end position="734"/>
    </location>
</feature>
<gene>
    <name evidence="9" type="ORF">Cfor_10984</name>
</gene>
<evidence type="ECO:0000256" key="7">
    <source>
        <dbReference type="SAM" id="MobiDB-lite"/>
    </source>
</evidence>
<keyword evidence="10" id="KW-1185">Reference proteome</keyword>
<feature type="coiled-coil region" evidence="6">
    <location>
        <begin position="6"/>
        <end position="54"/>
    </location>
</feature>
<feature type="coiled-coil region" evidence="6">
    <location>
        <begin position="638"/>
        <end position="683"/>
    </location>
</feature>
<feature type="coiled-coil region" evidence="6">
    <location>
        <begin position="531"/>
        <end position="569"/>
    </location>
</feature>
<keyword evidence="5" id="KW-0472">Membrane</keyword>
<feature type="compositionally biased region" description="Low complexity" evidence="7">
    <location>
        <begin position="75"/>
        <end position="99"/>
    </location>
</feature>
<evidence type="ECO:0000256" key="2">
    <source>
        <dbReference type="ARBA" id="ARBA00004496"/>
    </source>
</evidence>
<name>A0A6L2QDE1_COPFO</name>
<dbReference type="InterPro" id="IPR000237">
    <property type="entry name" value="GRIP_dom"/>
</dbReference>
<evidence type="ECO:0000259" key="8">
    <source>
        <dbReference type="PROSITE" id="PS50913"/>
    </source>
</evidence>
<comment type="caution">
    <text evidence="9">The sequence shown here is derived from an EMBL/GenBank/DDBJ whole genome shotgun (WGS) entry which is preliminary data.</text>
</comment>
<dbReference type="InterPro" id="IPR051952">
    <property type="entry name" value="Golgi-autophagy_related"/>
</dbReference>
<evidence type="ECO:0000256" key="3">
    <source>
        <dbReference type="ARBA" id="ARBA00022490"/>
    </source>
</evidence>
<dbReference type="Pfam" id="PF01465">
    <property type="entry name" value="GRIP"/>
    <property type="match status" value="1"/>
</dbReference>
<feature type="compositionally biased region" description="Polar residues" evidence="7">
    <location>
        <begin position="58"/>
        <end position="72"/>
    </location>
</feature>
<dbReference type="FunCoup" id="A0A6L2QDE1">
    <property type="interactions" value="952"/>
</dbReference>
<dbReference type="EMBL" id="BLKM01001502">
    <property type="protein sequence ID" value="GFG40097.1"/>
    <property type="molecule type" value="Genomic_DNA"/>
</dbReference>
<sequence>MENASKRELLVTVNKQKDQLARYEGRLRDVVTAYKGLIKEKEALEASLKALTISSTCDKSYESGSKTSSNRTQNEETSSTASTSEVEASSATQETSQSEETVDQLRTQLTTLMNSLATLSAEKSRMEASFQADKKQLRSEREERERVIKELQEKYQQSQQLHQSELEMLRSKLTAERHEREKEQNDHGVMIRELQKLLAEERRLKDQQEHQIQELRTKLTQSESQSGQREQYEKKLRDVCNELEATRRKLKRAEAKTKETPPFLLQLQEEMANMKLQHQAAIFEEQKRAADAEERARRLAAVHEERVANLEARLAELSETVGNYDRLRQQDQLAIQKLKEHIAQLDLEHSTVSQTTPNTPVVDPEAELKGKSEADLCLDVQALVDKILYLRGQLVSANILNISDCLSIKNNDEHTLCQEEYQQLKHEFEQYKQEVLLTCKDFGNSGTLNVRDTYSKINVHCSMHADFPTRMEDSTVVSSLRSQVKTLKDRVHTLHGQLEDTDAGWKQEVDNLQQLLKADRIKYKQELTATETDYRGRLSVLEQQLQKQRERSLSLLEEKEQEIQTLKSTFQMFLPGNMKYEPPVPLYDTQEIVAGSGNQENNLSQFDGVIRGLGPTSGGESPHMLHYAHELARRDVEISNLRKAKHQLESTFRELQRAATTEEEQHQEKISQLKEEVARLQRCQSREGANLEYLKNVVLSFLLSNDSSSKRHMLNAIAAVLRFSSSELQRVSCTHKLPLQGNIKQ</sequence>
<evidence type="ECO:0000313" key="9">
    <source>
        <dbReference type="EMBL" id="GFG40097.1"/>
    </source>
</evidence>
<dbReference type="Gene3D" id="1.10.220.60">
    <property type="entry name" value="GRIP domain"/>
    <property type="match status" value="1"/>
</dbReference>
<accession>A0A6L2QDE1</accession>
<dbReference type="Proteomes" id="UP000502823">
    <property type="component" value="Unassembled WGS sequence"/>
</dbReference>
<evidence type="ECO:0000256" key="6">
    <source>
        <dbReference type="SAM" id="Coils"/>
    </source>
</evidence>
<reference evidence="10" key="1">
    <citation type="submission" date="2020-01" db="EMBL/GenBank/DDBJ databases">
        <title>Draft genome sequence of the Termite Coptotermes fromosanus.</title>
        <authorList>
            <person name="Itakura S."/>
            <person name="Yosikawa Y."/>
            <person name="Umezawa K."/>
        </authorList>
    </citation>
    <scope>NUCLEOTIDE SEQUENCE [LARGE SCALE GENOMIC DNA]</scope>
</reference>
<feature type="region of interest" description="Disordered" evidence="7">
    <location>
        <begin position="122"/>
        <end position="143"/>
    </location>
</feature>
<dbReference type="PANTHER" id="PTHR23157">
    <property type="entry name" value="GRIP AND COILED-COIL DOMAIN-CONTAINING PROTEIN 1"/>
    <property type="match status" value="1"/>
</dbReference>
<organism evidence="9 10">
    <name type="scientific">Coptotermes formosanus</name>
    <name type="common">Formosan subterranean termite</name>
    <dbReference type="NCBI Taxonomy" id="36987"/>
    <lineage>
        <taxon>Eukaryota</taxon>
        <taxon>Metazoa</taxon>
        <taxon>Ecdysozoa</taxon>
        <taxon>Arthropoda</taxon>
        <taxon>Hexapoda</taxon>
        <taxon>Insecta</taxon>
        <taxon>Pterygota</taxon>
        <taxon>Neoptera</taxon>
        <taxon>Polyneoptera</taxon>
        <taxon>Dictyoptera</taxon>
        <taxon>Blattodea</taxon>
        <taxon>Blattoidea</taxon>
        <taxon>Termitoidae</taxon>
        <taxon>Rhinotermitidae</taxon>
        <taxon>Coptotermes</taxon>
    </lineage>
</organism>
<evidence type="ECO:0000313" key="10">
    <source>
        <dbReference type="Proteomes" id="UP000502823"/>
    </source>
</evidence>
<protein>
    <recommendedName>
        <fullName evidence="8">GRIP domain-containing protein</fullName>
    </recommendedName>
</protein>
<dbReference type="InParanoid" id="A0A6L2QDE1"/>
<dbReference type="SMART" id="SM00755">
    <property type="entry name" value="Grip"/>
    <property type="match status" value="1"/>
</dbReference>
<dbReference type="GO" id="GO:0005794">
    <property type="term" value="C:Golgi apparatus"/>
    <property type="evidence" value="ECO:0007669"/>
    <property type="project" value="TreeGrafter"/>
</dbReference>
<evidence type="ECO:0000256" key="1">
    <source>
        <dbReference type="ARBA" id="ARBA00004184"/>
    </source>
</evidence>
<feature type="region of interest" description="Disordered" evidence="7">
    <location>
        <begin position="58"/>
        <end position="103"/>
    </location>
</feature>
<dbReference type="PANTHER" id="PTHR23157:SF25">
    <property type="entry name" value="GRIP AND COILED-COIL DOMAIN-CONTAINING PROTEIN 1"/>
    <property type="match status" value="1"/>
</dbReference>
<proteinExistence type="predicted"/>
<dbReference type="PROSITE" id="PS50913">
    <property type="entry name" value="GRIP"/>
    <property type="match status" value="1"/>
</dbReference>
<evidence type="ECO:0000256" key="4">
    <source>
        <dbReference type="ARBA" id="ARBA00023054"/>
    </source>
</evidence>
<evidence type="ECO:0000256" key="5">
    <source>
        <dbReference type="ARBA" id="ARBA00023136"/>
    </source>
</evidence>
<dbReference type="OrthoDB" id="9898580at2759"/>
<keyword evidence="3" id="KW-0963">Cytoplasm</keyword>
<dbReference type="AlphaFoldDB" id="A0A6L2QDE1"/>
<keyword evidence="4 6" id="KW-0175">Coiled coil</keyword>